<evidence type="ECO:0000259" key="8">
    <source>
        <dbReference type="Pfam" id="PF09779"/>
    </source>
</evidence>
<dbReference type="PANTHER" id="PTHR28538:SF1">
    <property type="entry name" value="INTEGRAL INNER NUCLEAR MEMBRANE PROTEIN IMA1"/>
    <property type="match status" value="1"/>
</dbReference>
<comment type="subcellular location">
    <subcellularLocation>
        <location evidence="1">Nucleus inner membrane</location>
        <topology evidence="1">Multi-pass membrane protein</topology>
    </subcellularLocation>
</comment>
<dbReference type="GO" id="GO:0005637">
    <property type="term" value="C:nuclear inner membrane"/>
    <property type="evidence" value="ECO:0007669"/>
    <property type="project" value="UniProtKB-SubCell"/>
</dbReference>
<dbReference type="GO" id="GO:0034992">
    <property type="term" value="C:microtubule organizing center attachment site"/>
    <property type="evidence" value="ECO:0007669"/>
    <property type="project" value="TreeGrafter"/>
</dbReference>
<evidence type="ECO:0000256" key="2">
    <source>
        <dbReference type="ARBA" id="ARBA00022692"/>
    </source>
</evidence>
<evidence type="ECO:0000256" key="3">
    <source>
        <dbReference type="ARBA" id="ARBA00022989"/>
    </source>
</evidence>
<dbReference type="InterPro" id="IPR042321">
    <property type="entry name" value="Ima1"/>
</dbReference>
<dbReference type="AlphaFoldDB" id="A0A420Y7L2"/>
<feature type="compositionally biased region" description="Polar residues" evidence="6">
    <location>
        <begin position="447"/>
        <end position="470"/>
    </location>
</feature>
<feature type="domain" description="Ima1 N-terminal" evidence="8">
    <location>
        <begin position="10"/>
        <end position="140"/>
    </location>
</feature>
<evidence type="ECO:0000313" key="9">
    <source>
        <dbReference type="EMBL" id="RKU43843.1"/>
    </source>
</evidence>
<feature type="region of interest" description="Disordered" evidence="6">
    <location>
        <begin position="521"/>
        <end position="597"/>
    </location>
</feature>
<comment type="caution">
    <text evidence="9">The sequence shown here is derived from an EMBL/GenBank/DDBJ whole genome shotgun (WGS) entry which is preliminary data.</text>
</comment>
<gene>
    <name evidence="9" type="ORF">DL546_001702</name>
</gene>
<keyword evidence="10" id="KW-1185">Reference proteome</keyword>
<feature type="compositionally biased region" description="Basic and acidic residues" evidence="6">
    <location>
        <begin position="579"/>
        <end position="588"/>
    </location>
</feature>
<dbReference type="GO" id="GO:0044732">
    <property type="term" value="C:mitotic spindle pole body"/>
    <property type="evidence" value="ECO:0007669"/>
    <property type="project" value="TreeGrafter"/>
</dbReference>
<dbReference type="InterPro" id="IPR018617">
    <property type="entry name" value="Ima1_N"/>
</dbReference>
<evidence type="ECO:0000256" key="1">
    <source>
        <dbReference type="ARBA" id="ARBA00004473"/>
    </source>
</evidence>
<dbReference type="PANTHER" id="PTHR28538">
    <property type="entry name" value="INTEGRAL INNER NUCLEAR MEMBRANE PROTEIN IMA1"/>
    <property type="match status" value="1"/>
</dbReference>
<keyword evidence="5" id="KW-0539">Nucleus</keyword>
<evidence type="ECO:0000256" key="5">
    <source>
        <dbReference type="ARBA" id="ARBA00023242"/>
    </source>
</evidence>
<dbReference type="GO" id="GO:0034506">
    <property type="term" value="C:chromosome, centromeric core domain"/>
    <property type="evidence" value="ECO:0007669"/>
    <property type="project" value="TreeGrafter"/>
</dbReference>
<feature type="compositionally biased region" description="Polar residues" evidence="6">
    <location>
        <begin position="521"/>
        <end position="531"/>
    </location>
</feature>
<dbReference type="Pfam" id="PF09779">
    <property type="entry name" value="Ima1_N"/>
    <property type="match status" value="1"/>
</dbReference>
<feature type="compositionally biased region" description="Low complexity" evidence="6">
    <location>
        <begin position="63"/>
        <end position="78"/>
    </location>
</feature>
<reference evidence="9 10" key="1">
    <citation type="submission" date="2018-08" db="EMBL/GenBank/DDBJ databases">
        <title>Draft genome of the lignicolous fungus Coniochaeta pulveracea.</title>
        <authorList>
            <person name="Borstlap C.J."/>
            <person name="De Witt R.N."/>
            <person name="Botha A."/>
            <person name="Volschenk H."/>
        </authorList>
    </citation>
    <scope>NUCLEOTIDE SEQUENCE [LARGE SCALE GENOMIC DNA]</scope>
    <source>
        <strain evidence="9 10">CAB683</strain>
    </source>
</reference>
<organism evidence="9 10">
    <name type="scientific">Coniochaeta pulveracea</name>
    <dbReference type="NCBI Taxonomy" id="177199"/>
    <lineage>
        <taxon>Eukaryota</taxon>
        <taxon>Fungi</taxon>
        <taxon>Dikarya</taxon>
        <taxon>Ascomycota</taxon>
        <taxon>Pezizomycotina</taxon>
        <taxon>Sordariomycetes</taxon>
        <taxon>Sordariomycetidae</taxon>
        <taxon>Coniochaetales</taxon>
        <taxon>Coniochaetaceae</taxon>
        <taxon>Coniochaeta</taxon>
    </lineage>
</organism>
<keyword evidence="4 7" id="KW-0472">Membrane</keyword>
<dbReference type="EMBL" id="QVQW01000037">
    <property type="protein sequence ID" value="RKU43843.1"/>
    <property type="molecule type" value="Genomic_DNA"/>
</dbReference>
<dbReference type="Proteomes" id="UP000275385">
    <property type="component" value="Unassembled WGS sequence"/>
</dbReference>
<feature type="compositionally biased region" description="Low complexity" evidence="6">
    <location>
        <begin position="415"/>
        <end position="424"/>
    </location>
</feature>
<feature type="region of interest" description="Disordered" evidence="6">
    <location>
        <begin position="415"/>
        <end position="509"/>
    </location>
</feature>
<dbReference type="OrthoDB" id="5966927at2759"/>
<keyword evidence="3 7" id="KW-1133">Transmembrane helix</keyword>
<protein>
    <recommendedName>
        <fullName evidence="8">Ima1 N-terminal domain-containing protein</fullName>
    </recommendedName>
</protein>
<feature type="transmembrane region" description="Helical" evidence="7">
    <location>
        <begin position="303"/>
        <end position="322"/>
    </location>
</feature>
<evidence type="ECO:0000256" key="6">
    <source>
        <dbReference type="SAM" id="MobiDB-lite"/>
    </source>
</evidence>
<evidence type="ECO:0000256" key="7">
    <source>
        <dbReference type="SAM" id="Phobius"/>
    </source>
</evidence>
<dbReference type="GO" id="GO:0071765">
    <property type="term" value="P:nuclear inner membrane organization"/>
    <property type="evidence" value="ECO:0007669"/>
    <property type="project" value="InterPro"/>
</dbReference>
<evidence type="ECO:0000313" key="10">
    <source>
        <dbReference type="Proteomes" id="UP000275385"/>
    </source>
</evidence>
<feature type="transmembrane region" description="Helical" evidence="7">
    <location>
        <begin position="274"/>
        <end position="291"/>
    </location>
</feature>
<feature type="region of interest" description="Disordered" evidence="6">
    <location>
        <begin position="46"/>
        <end position="80"/>
    </location>
</feature>
<keyword evidence="2 7" id="KW-0812">Transmembrane</keyword>
<dbReference type="STRING" id="177199.A0A420Y7L2"/>
<proteinExistence type="predicted"/>
<evidence type="ECO:0000256" key="4">
    <source>
        <dbReference type="ARBA" id="ARBA00023136"/>
    </source>
</evidence>
<accession>A0A420Y7L2</accession>
<name>A0A420Y7L2_9PEZI</name>
<sequence>MVGLRRSRNLECFYCGGKTSTKYDGRTTRFDCPKCEATNWLDAKGEITDPPASATKADRTPSAPRYAVPRPVSPSSSPTDSVFCKTCLNNQRLYTASLSQYLPDDPDAPDYEVRDKQYYDFRKRLEKRYPQICSDCEPKVRRRIEQSAYTAKTDVLRRMIDRSQQHKVITRRSWLDVMDTIGRWMWRAGYALELLSHVAGLAVLSFQYCNEDRWNSISCRLLEICWPLLGWIPEAKSLLRWSFTVSLLSCWWNPRFVQTIRGFTKHLVGILNWYLYQVMVLFVRFLAPKVFELVERRAADPRMLAGALIGAIIMSLLVWNISKNAIRTDTTPLFRSEASPQRIPMLERKASVDEGKKTMSDLLDEIMQTPNTSQRPQLLLDDSPSALRGWGGNFSRASQTPLTRQAAALELRTQPTSPTLSSTPFGAPEQPQSVSPQQADDDAMDWSPSTSQHRAFSSFRTSPGFNQAPTEPNRKGAFWYHVPPAPTSLGQRTRNPPQVRLPPQIPSPTNKVSFGGFGFSNGTHMTSSHRSGSVDEEKPKPVLFRDPNFFPPQPKDDPRDPLTSMFAESFTLSQEEQDEKERKERKENGFLGRFLGK</sequence>